<dbReference type="AlphaFoldDB" id="A0A0W0ZRC6"/>
<dbReference type="RefSeq" id="WP_058509231.1">
    <property type="nucleotide sequence ID" value="NZ_LNYY01000004.1"/>
</dbReference>
<dbReference type="InterPro" id="IPR001129">
    <property type="entry name" value="Membr-assoc_MAPEG"/>
</dbReference>
<evidence type="ECO:0000256" key="2">
    <source>
        <dbReference type="ARBA" id="ARBA00022692"/>
    </source>
</evidence>
<feature type="transmembrane region" description="Helical" evidence="5">
    <location>
        <begin position="73"/>
        <end position="95"/>
    </location>
</feature>
<dbReference type="Proteomes" id="UP000054926">
    <property type="component" value="Unassembled WGS sequence"/>
</dbReference>
<evidence type="ECO:0000313" key="7">
    <source>
        <dbReference type="Proteomes" id="UP000054926"/>
    </source>
</evidence>
<comment type="caution">
    <text evidence="6">The sequence shown here is derived from an EMBL/GenBank/DDBJ whole genome shotgun (WGS) entry which is preliminary data.</text>
</comment>
<dbReference type="PANTHER" id="PTHR35814:SF1">
    <property type="entry name" value="GLUTATHIONE S-TRANSFERASE-RELATED"/>
    <property type="match status" value="1"/>
</dbReference>
<dbReference type="OrthoDB" id="8537976at2"/>
<keyword evidence="6" id="KW-0808">Transferase</keyword>
<keyword evidence="3 5" id="KW-1133">Transmembrane helix</keyword>
<dbReference type="STRING" id="947033.Lste_0212"/>
<sequence length="130" mass="14708">MYPMTTLAASLLALAYIYLSVQVVTLRHKYKVGMGSKEFADLEMAVRAHGNFGEYVPLTLILLLCAEVNSANWIVLCTLIFFFILGRIFHAYAFLTANHHLKFRTRGMILTFSVMACLSLLNLALLFLNR</sequence>
<dbReference type="GO" id="GO:0016740">
    <property type="term" value="F:transferase activity"/>
    <property type="evidence" value="ECO:0007669"/>
    <property type="project" value="UniProtKB-KW"/>
</dbReference>
<keyword evidence="2 5" id="KW-0812">Transmembrane</keyword>
<organism evidence="6 7">
    <name type="scientific">Legionella steelei</name>
    <dbReference type="NCBI Taxonomy" id="947033"/>
    <lineage>
        <taxon>Bacteria</taxon>
        <taxon>Pseudomonadati</taxon>
        <taxon>Pseudomonadota</taxon>
        <taxon>Gammaproteobacteria</taxon>
        <taxon>Legionellales</taxon>
        <taxon>Legionellaceae</taxon>
        <taxon>Legionella</taxon>
    </lineage>
</organism>
<dbReference type="EMBL" id="LNYY01000004">
    <property type="protein sequence ID" value="KTD71446.1"/>
    <property type="molecule type" value="Genomic_DNA"/>
</dbReference>
<evidence type="ECO:0000256" key="1">
    <source>
        <dbReference type="ARBA" id="ARBA00004370"/>
    </source>
</evidence>
<accession>A0A0W0ZRC6</accession>
<dbReference type="PANTHER" id="PTHR35814">
    <property type="match status" value="1"/>
</dbReference>
<comment type="subcellular location">
    <subcellularLocation>
        <location evidence="1">Membrane</location>
    </subcellularLocation>
</comment>
<dbReference type="Gene3D" id="1.20.120.550">
    <property type="entry name" value="Membrane associated eicosanoid/glutathione metabolism-like domain"/>
    <property type="match status" value="1"/>
</dbReference>
<evidence type="ECO:0000256" key="5">
    <source>
        <dbReference type="SAM" id="Phobius"/>
    </source>
</evidence>
<protein>
    <submittedName>
        <fullName evidence="6">Glutathione S-transferase</fullName>
    </submittedName>
</protein>
<dbReference type="SUPFAM" id="SSF161084">
    <property type="entry name" value="MAPEG domain-like"/>
    <property type="match status" value="1"/>
</dbReference>
<evidence type="ECO:0000313" key="6">
    <source>
        <dbReference type="EMBL" id="KTD71446.1"/>
    </source>
</evidence>
<gene>
    <name evidence="6" type="ORF">Lste_0212</name>
</gene>
<keyword evidence="4 5" id="KW-0472">Membrane</keyword>
<dbReference type="InterPro" id="IPR023352">
    <property type="entry name" value="MAPEG-like_dom_sf"/>
</dbReference>
<dbReference type="PATRIC" id="fig|947033.5.peg.230"/>
<feature type="transmembrane region" description="Helical" evidence="5">
    <location>
        <begin position="107"/>
        <end position="128"/>
    </location>
</feature>
<reference evidence="6 7" key="1">
    <citation type="submission" date="2015-11" db="EMBL/GenBank/DDBJ databases">
        <title>Genomic analysis of 38 Legionella species identifies large and diverse effector repertoires.</title>
        <authorList>
            <person name="Burstein D."/>
            <person name="Amaro F."/>
            <person name="Zusman T."/>
            <person name="Lifshitz Z."/>
            <person name="Cohen O."/>
            <person name="Gilbert J.A."/>
            <person name="Pupko T."/>
            <person name="Shuman H.A."/>
            <person name="Segal G."/>
        </authorList>
    </citation>
    <scope>NUCLEOTIDE SEQUENCE [LARGE SCALE GENOMIC DNA]</scope>
    <source>
        <strain evidence="6 7">IMVS3376</strain>
    </source>
</reference>
<keyword evidence="7" id="KW-1185">Reference proteome</keyword>
<dbReference type="GO" id="GO:0016020">
    <property type="term" value="C:membrane"/>
    <property type="evidence" value="ECO:0007669"/>
    <property type="project" value="UniProtKB-SubCell"/>
</dbReference>
<dbReference type="Pfam" id="PF01124">
    <property type="entry name" value="MAPEG"/>
    <property type="match status" value="1"/>
</dbReference>
<evidence type="ECO:0000256" key="4">
    <source>
        <dbReference type="ARBA" id="ARBA00023136"/>
    </source>
</evidence>
<proteinExistence type="predicted"/>
<evidence type="ECO:0000256" key="3">
    <source>
        <dbReference type="ARBA" id="ARBA00022989"/>
    </source>
</evidence>
<name>A0A0W0ZRC6_9GAMM</name>